<dbReference type="Proteomes" id="UP000887564">
    <property type="component" value="Unplaced"/>
</dbReference>
<dbReference type="GO" id="GO:0030686">
    <property type="term" value="C:90S preribosome"/>
    <property type="evidence" value="ECO:0007669"/>
    <property type="project" value="TreeGrafter"/>
</dbReference>
<evidence type="ECO:0000256" key="1">
    <source>
        <dbReference type="SAM" id="MobiDB-lite"/>
    </source>
</evidence>
<keyword evidence="3" id="KW-1185">Reference proteome</keyword>
<organism evidence="3 4">
    <name type="scientific">Parascaris equorum</name>
    <name type="common">Equine roundworm</name>
    <dbReference type="NCBI Taxonomy" id="6256"/>
    <lineage>
        <taxon>Eukaryota</taxon>
        <taxon>Metazoa</taxon>
        <taxon>Ecdysozoa</taxon>
        <taxon>Nematoda</taxon>
        <taxon>Chromadorea</taxon>
        <taxon>Rhabditida</taxon>
        <taxon>Spirurina</taxon>
        <taxon>Ascaridomorpha</taxon>
        <taxon>Ascaridoidea</taxon>
        <taxon>Ascarididae</taxon>
        <taxon>Parascaris</taxon>
    </lineage>
</organism>
<evidence type="ECO:0000259" key="2">
    <source>
        <dbReference type="Pfam" id="PF04950"/>
    </source>
</evidence>
<evidence type="ECO:0000313" key="4">
    <source>
        <dbReference type="WBParaSite" id="PEQ_0000704901-mRNA-1"/>
    </source>
</evidence>
<proteinExistence type="predicted"/>
<dbReference type="InterPro" id="IPR007034">
    <property type="entry name" value="BMS1_TSR1_C"/>
</dbReference>
<dbReference type="WBParaSite" id="PEQ_0000704901-mRNA-1">
    <property type="protein sequence ID" value="PEQ_0000704901-mRNA-1"/>
    <property type="gene ID" value="PEQ_0000704901"/>
</dbReference>
<evidence type="ECO:0000313" key="3">
    <source>
        <dbReference type="Proteomes" id="UP000887564"/>
    </source>
</evidence>
<dbReference type="GO" id="GO:0000462">
    <property type="term" value="P:maturation of SSU-rRNA from tricistronic rRNA transcript (SSU-rRNA, 5.8S rRNA, LSU-rRNA)"/>
    <property type="evidence" value="ECO:0007669"/>
    <property type="project" value="TreeGrafter"/>
</dbReference>
<dbReference type="GO" id="GO:0000479">
    <property type="term" value="P:endonucleolytic cleavage of tricistronic rRNA transcript (SSU-rRNA, 5.8S rRNA, LSU-rRNA)"/>
    <property type="evidence" value="ECO:0007669"/>
    <property type="project" value="TreeGrafter"/>
</dbReference>
<feature type="domain" description="Ribosome biogenesis protein BMS1/TSR1 C-terminal" evidence="2">
    <location>
        <begin position="9"/>
        <end position="91"/>
    </location>
</feature>
<dbReference type="GO" id="GO:0034511">
    <property type="term" value="F:U3 snoRNA binding"/>
    <property type="evidence" value="ECO:0007669"/>
    <property type="project" value="TreeGrafter"/>
</dbReference>
<protein>
    <submittedName>
        <fullName evidence="4">Ribosome biogenesis protein BMS1/TSR1 C-terminal domain-containing protein</fullName>
    </submittedName>
</protein>
<dbReference type="InterPro" id="IPR039761">
    <property type="entry name" value="Bms1/Tsr1"/>
</dbReference>
<dbReference type="GO" id="GO:0003924">
    <property type="term" value="F:GTPase activity"/>
    <property type="evidence" value="ECO:0007669"/>
    <property type="project" value="TreeGrafter"/>
</dbReference>
<dbReference type="Pfam" id="PF04950">
    <property type="entry name" value="RIBIOP_C"/>
    <property type="match status" value="1"/>
</dbReference>
<sequence>LDGKETSTEEKEKKSVEESDEAENRLNKSVFEELDESTRQQLEGFRAGVYVRVEFEQVPVEFVEHFDSTKPYIIGGLLTGEQNIASVQVILHPLFGEMMEAGREGRKYN</sequence>
<dbReference type="AlphaFoldDB" id="A0A914RKL5"/>
<accession>A0A914RKL5</accession>
<name>A0A914RKL5_PAREQ</name>
<dbReference type="PANTHER" id="PTHR12858">
    <property type="entry name" value="RIBOSOME BIOGENESIS PROTEIN"/>
    <property type="match status" value="1"/>
</dbReference>
<dbReference type="PANTHER" id="PTHR12858:SF2">
    <property type="entry name" value="RIBOSOME BIOGENESIS PROTEIN BMS1 HOMOLOG"/>
    <property type="match status" value="1"/>
</dbReference>
<reference evidence="4" key="1">
    <citation type="submission" date="2022-11" db="UniProtKB">
        <authorList>
            <consortium name="WormBaseParasite"/>
        </authorList>
    </citation>
    <scope>IDENTIFICATION</scope>
</reference>
<dbReference type="GO" id="GO:0005525">
    <property type="term" value="F:GTP binding"/>
    <property type="evidence" value="ECO:0007669"/>
    <property type="project" value="TreeGrafter"/>
</dbReference>
<feature type="compositionally biased region" description="Basic and acidic residues" evidence="1">
    <location>
        <begin position="1"/>
        <end position="26"/>
    </location>
</feature>
<feature type="region of interest" description="Disordered" evidence="1">
    <location>
        <begin position="1"/>
        <end position="32"/>
    </location>
</feature>